<dbReference type="GO" id="GO:0005634">
    <property type="term" value="C:nucleus"/>
    <property type="evidence" value="ECO:0007669"/>
    <property type="project" value="TreeGrafter"/>
</dbReference>
<feature type="compositionally biased region" description="Acidic residues" evidence="1">
    <location>
        <begin position="1"/>
        <end position="12"/>
    </location>
</feature>
<accession>A0AAP0R7S2</accession>
<proteinExistence type="predicted"/>
<organism evidence="2 3">
    <name type="scientific">Liquidambar formosana</name>
    <name type="common">Formosan gum</name>
    <dbReference type="NCBI Taxonomy" id="63359"/>
    <lineage>
        <taxon>Eukaryota</taxon>
        <taxon>Viridiplantae</taxon>
        <taxon>Streptophyta</taxon>
        <taxon>Embryophyta</taxon>
        <taxon>Tracheophyta</taxon>
        <taxon>Spermatophyta</taxon>
        <taxon>Magnoliopsida</taxon>
        <taxon>eudicotyledons</taxon>
        <taxon>Gunneridae</taxon>
        <taxon>Pentapetalae</taxon>
        <taxon>Saxifragales</taxon>
        <taxon>Altingiaceae</taxon>
        <taxon>Liquidambar</taxon>
    </lineage>
</organism>
<dbReference type="AlphaFoldDB" id="A0AAP0R7S2"/>
<feature type="region of interest" description="Disordered" evidence="1">
    <location>
        <begin position="1"/>
        <end position="36"/>
    </location>
</feature>
<feature type="region of interest" description="Disordered" evidence="1">
    <location>
        <begin position="50"/>
        <end position="100"/>
    </location>
</feature>
<name>A0AAP0R7S2_LIQFO</name>
<feature type="compositionally biased region" description="Basic and acidic residues" evidence="1">
    <location>
        <begin position="71"/>
        <end position="89"/>
    </location>
</feature>
<dbReference type="PANTHER" id="PTHR15863:SF2">
    <property type="entry name" value="MRN COMPLEX-INTERACTING PROTEIN"/>
    <property type="match status" value="1"/>
</dbReference>
<reference evidence="2 3" key="1">
    <citation type="journal article" date="2024" name="Plant J.">
        <title>Genome sequences and population genomics reveal climatic adaptation and genomic divergence between two closely related sweetgum species.</title>
        <authorList>
            <person name="Xu W.Q."/>
            <person name="Ren C.Q."/>
            <person name="Zhang X.Y."/>
            <person name="Comes H.P."/>
            <person name="Liu X.H."/>
            <person name="Li Y.G."/>
            <person name="Kettle C.J."/>
            <person name="Jalonen R."/>
            <person name="Gaisberger H."/>
            <person name="Ma Y.Z."/>
            <person name="Qiu Y.X."/>
        </authorList>
    </citation>
    <scope>NUCLEOTIDE SEQUENCE [LARGE SCALE GENOMIC DNA]</scope>
    <source>
        <strain evidence="2">Hangzhou</strain>
    </source>
</reference>
<evidence type="ECO:0000313" key="2">
    <source>
        <dbReference type="EMBL" id="KAK9270808.1"/>
    </source>
</evidence>
<dbReference type="GO" id="GO:0007095">
    <property type="term" value="P:mitotic G2 DNA damage checkpoint signaling"/>
    <property type="evidence" value="ECO:0007669"/>
    <property type="project" value="TreeGrafter"/>
</dbReference>
<dbReference type="InterPro" id="IPR032739">
    <property type="entry name" value="MRNIP"/>
</dbReference>
<sequence>MSTGEAAEEEREQVDMRGVQPETVRAEGGDYEPEIVTELPKEVFKKPKLKNYSTGSSTKDGGDGLFRPVFSKRDTTKHVVVPQDKEPRKCQPTMTKGPSQWRDYITQDNKEPKQCQPTLAMGASKWNDYITQGDDNELELGRGRDFEDQMGRWSHGEVETLLNEQRVEEDIHPDFM</sequence>
<evidence type="ECO:0000256" key="1">
    <source>
        <dbReference type="SAM" id="MobiDB-lite"/>
    </source>
</evidence>
<protein>
    <submittedName>
        <fullName evidence="2">Uncharacterized protein</fullName>
    </submittedName>
</protein>
<gene>
    <name evidence="2" type="ORF">L1049_026393</name>
</gene>
<dbReference type="EMBL" id="JBBPBK010000014">
    <property type="protein sequence ID" value="KAK9270808.1"/>
    <property type="molecule type" value="Genomic_DNA"/>
</dbReference>
<comment type="caution">
    <text evidence="2">The sequence shown here is derived from an EMBL/GenBank/DDBJ whole genome shotgun (WGS) entry which is preliminary data.</text>
</comment>
<dbReference type="Proteomes" id="UP001415857">
    <property type="component" value="Unassembled WGS sequence"/>
</dbReference>
<evidence type="ECO:0000313" key="3">
    <source>
        <dbReference type="Proteomes" id="UP001415857"/>
    </source>
</evidence>
<dbReference type="PANTHER" id="PTHR15863">
    <property type="entry name" value="MRN COMPLEX-INTERACTING PROTEIN"/>
    <property type="match status" value="1"/>
</dbReference>
<dbReference type="GO" id="GO:0003682">
    <property type="term" value="F:chromatin binding"/>
    <property type="evidence" value="ECO:0007669"/>
    <property type="project" value="TreeGrafter"/>
</dbReference>
<keyword evidence="3" id="KW-1185">Reference proteome</keyword>